<dbReference type="STRING" id="797515.HMPREF9103_01354"/>
<organism evidence="1 2">
    <name type="scientific">Lentilactobacillus parafarraginis F0439</name>
    <dbReference type="NCBI Taxonomy" id="797515"/>
    <lineage>
        <taxon>Bacteria</taxon>
        <taxon>Bacillati</taxon>
        <taxon>Bacillota</taxon>
        <taxon>Bacilli</taxon>
        <taxon>Lactobacillales</taxon>
        <taxon>Lactobacillaceae</taxon>
        <taxon>Lentilactobacillus</taxon>
    </lineage>
</organism>
<name>G9ZNQ0_9LACO</name>
<evidence type="ECO:0000313" key="2">
    <source>
        <dbReference type="Proteomes" id="UP000004625"/>
    </source>
</evidence>
<protein>
    <submittedName>
        <fullName evidence="1">Uncharacterized protein</fullName>
    </submittedName>
</protein>
<comment type="caution">
    <text evidence="1">The sequence shown here is derived from an EMBL/GenBank/DDBJ whole genome shotgun (WGS) entry which is preliminary data.</text>
</comment>
<sequence>MLNSKEVLEVITQMAFNTATQFFNSHDFTTVQDFLNEVWTFRDDNDTIKQLEILEKEFPTQQIFKFPISGFDKSTRDRLRTIFNQTSMGLVNSSPFEEFHFVAISPKPEIKEQERSITLVLFE</sequence>
<evidence type="ECO:0000313" key="1">
    <source>
        <dbReference type="EMBL" id="EHL98798.1"/>
    </source>
</evidence>
<dbReference type="HOGENOM" id="CLU_2012344_0_0_9"/>
<keyword evidence="2" id="KW-1185">Reference proteome</keyword>
<dbReference type="EMBL" id="AGEY01000062">
    <property type="protein sequence ID" value="EHL98798.1"/>
    <property type="molecule type" value="Genomic_DNA"/>
</dbReference>
<reference evidence="1 2" key="1">
    <citation type="submission" date="2011-09" db="EMBL/GenBank/DDBJ databases">
        <authorList>
            <person name="Weinstock G."/>
            <person name="Sodergren E."/>
            <person name="Clifton S."/>
            <person name="Fulton L."/>
            <person name="Fulton B."/>
            <person name="Courtney L."/>
            <person name="Fronick C."/>
            <person name="Harrison M."/>
            <person name="Strong C."/>
            <person name="Farmer C."/>
            <person name="Delahaunty K."/>
            <person name="Markovic C."/>
            <person name="Hall O."/>
            <person name="Minx P."/>
            <person name="Tomlinson C."/>
            <person name="Mitreva M."/>
            <person name="Hou S."/>
            <person name="Chen J."/>
            <person name="Wollam A."/>
            <person name="Pepin K.H."/>
            <person name="Johnson M."/>
            <person name="Bhonagiri V."/>
            <person name="Zhang X."/>
            <person name="Suruliraj S."/>
            <person name="Warren W."/>
            <person name="Chinwalla A."/>
            <person name="Mardis E.R."/>
            <person name="Wilson R.K."/>
        </authorList>
    </citation>
    <scope>NUCLEOTIDE SEQUENCE [LARGE SCALE GENOMIC DNA]</scope>
    <source>
        <strain evidence="1 2">F0439</strain>
    </source>
</reference>
<dbReference type="AlphaFoldDB" id="G9ZNQ0"/>
<accession>G9ZNQ0</accession>
<gene>
    <name evidence="1" type="ORF">HMPREF9103_01354</name>
</gene>
<dbReference type="Proteomes" id="UP000004625">
    <property type="component" value="Unassembled WGS sequence"/>
</dbReference>
<proteinExistence type="predicted"/>
<dbReference type="RefSeq" id="WP_008212408.1">
    <property type="nucleotide sequence ID" value="NZ_JH414959.1"/>
</dbReference>